<evidence type="ECO:0000256" key="8">
    <source>
        <dbReference type="ARBA" id="ARBA00023136"/>
    </source>
</evidence>
<dbReference type="GO" id="GO:0034707">
    <property type="term" value="C:chloride channel complex"/>
    <property type="evidence" value="ECO:0007669"/>
    <property type="project" value="UniProtKB-KW"/>
</dbReference>
<keyword evidence="6 14" id="KW-1133">Transmembrane helix</keyword>
<dbReference type="EMBL" id="JAFCMP010000112">
    <property type="protein sequence ID" value="KAG5186302.1"/>
    <property type="molecule type" value="Genomic_DNA"/>
</dbReference>
<evidence type="ECO:0000256" key="9">
    <source>
        <dbReference type="ARBA" id="ARBA00023173"/>
    </source>
</evidence>
<comment type="similarity">
    <text evidence="2">Belongs to the tweety family.</text>
</comment>
<feature type="transmembrane region" description="Helical" evidence="14">
    <location>
        <begin position="245"/>
        <end position="265"/>
    </location>
</feature>
<comment type="caution">
    <text evidence="15">The sequence shown here is derived from an EMBL/GenBank/DDBJ whole genome shotgun (WGS) entry which is preliminary data.</text>
</comment>
<evidence type="ECO:0000256" key="2">
    <source>
        <dbReference type="ARBA" id="ARBA00009849"/>
    </source>
</evidence>
<evidence type="ECO:0000256" key="7">
    <source>
        <dbReference type="ARBA" id="ARBA00023065"/>
    </source>
</evidence>
<keyword evidence="12" id="KW-0407">Ion channel</keyword>
<dbReference type="Pfam" id="PF04906">
    <property type="entry name" value="Tweety"/>
    <property type="match status" value="1"/>
</dbReference>
<dbReference type="GO" id="GO:0005229">
    <property type="term" value="F:intracellularly calcium-gated chloride channel activity"/>
    <property type="evidence" value="ECO:0007669"/>
    <property type="project" value="TreeGrafter"/>
</dbReference>
<evidence type="ECO:0000256" key="11">
    <source>
        <dbReference type="ARBA" id="ARBA00023214"/>
    </source>
</evidence>
<organism evidence="15 16">
    <name type="scientific">Tribonema minus</name>
    <dbReference type="NCBI Taxonomy" id="303371"/>
    <lineage>
        <taxon>Eukaryota</taxon>
        <taxon>Sar</taxon>
        <taxon>Stramenopiles</taxon>
        <taxon>Ochrophyta</taxon>
        <taxon>PX clade</taxon>
        <taxon>Xanthophyceae</taxon>
        <taxon>Tribonematales</taxon>
        <taxon>Tribonemataceae</taxon>
        <taxon>Tribonema</taxon>
    </lineage>
</organism>
<keyword evidence="8 14" id="KW-0472">Membrane</keyword>
<evidence type="ECO:0000256" key="6">
    <source>
        <dbReference type="ARBA" id="ARBA00022989"/>
    </source>
</evidence>
<evidence type="ECO:0000256" key="13">
    <source>
        <dbReference type="SAM" id="MobiDB-lite"/>
    </source>
</evidence>
<keyword evidence="11" id="KW-0868">Chloride</keyword>
<keyword evidence="10" id="KW-0325">Glycoprotein</keyword>
<evidence type="ECO:0000256" key="4">
    <source>
        <dbReference type="ARBA" id="ARBA00022475"/>
    </source>
</evidence>
<evidence type="ECO:0000313" key="16">
    <source>
        <dbReference type="Proteomes" id="UP000664859"/>
    </source>
</evidence>
<dbReference type="GO" id="GO:0072320">
    <property type="term" value="F:volume-sensitive chloride channel activity"/>
    <property type="evidence" value="ECO:0007669"/>
    <property type="project" value="TreeGrafter"/>
</dbReference>
<feature type="transmembrane region" description="Helical" evidence="14">
    <location>
        <begin position="434"/>
        <end position="459"/>
    </location>
</feature>
<protein>
    <recommendedName>
        <fullName evidence="17">Protein tweety homolog</fullName>
    </recommendedName>
</protein>
<evidence type="ECO:0000256" key="1">
    <source>
        <dbReference type="ARBA" id="ARBA00004651"/>
    </source>
</evidence>
<keyword evidence="16" id="KW-1185">Reference proteome</keyword>
<keyword evidence="9" id="KW-0869">Chloride channel</keyword>
<dbReference type="GO" id="GO:0005886">
    <property type="term" value="C:plasma membrane"/>
    <property type="evidence" value="ECO:0007669"/>
    <property type="project" value="UniProtKB-SubCell"/>
</dbReference>
<evidence type="ECO:0000256" key="3">
    <source>
        <dbReference type="ARBA" id="ARBA00022448"/>
    </source>
</evidence>
<dbReference type="Proteomes" id="UP000664859">
    <property type="component" value="Unassembled WGS sequence"/>
</dbReference>
<dbReference type="InterPro" id="IPR006990">
    <property type="entry name" value="Tweety"/>
</dbReference>
<evidence type="ECO:0000313" key="15">
    <source>
        <dbReference type="EMBL" id="KAG5186302.1"/>
    </source>
</evidence>
<keyword evidence="7" id="KW-0406">Ion transport</keyword>
<comment type="subcellular location">
    <subcellularLocation>
        <location evidence="1">Cell membrane</location>
        <topology evidence="1">Multi-pass membrane protein</topology>
    </subcellularLocation>
</comment>
<sequence>MAAPGTWWTDVTPWTPPDYAPLPYSPSGAARLNHALFGALRDSTFDYHDGGYRQGLAAGAGTLAAIAAVLVVVFPLAYHLLGNRADETAFRCQCRLRQVNALRGACGRAKAHQPGRGGAHALFWVSWAGLLAGVVLSAIGFLRFSKQVTAAGSDVARIHDSLSSAQSLAINVSNAMEDLKTTTDLSAAAVDTCTGGQVDMAAADGALNAAAIAAASVAANADLQEAIAKSDDWSRQMRATAGLRIAGIVVLVVLCAVFLASFAVLTRRAIAKGFQHPRKGCSRHFVRVLVLLALLLELGGWVAAAAFILLAMLSGDFCQAPDASARTLPPDNALKNYYLTCGGAETNAVAQSLQAAQQLVLTLMTDIFDAFTKAAEAQPKCAAVANNEIDGISNAAYDINADIARALDLTSCKNVNSIYVASIHGTMCRGGNRALALIVPGSILLLTGLLLVVMLWRLIETQAHADVQLRPPAHQSKLHVETHQTSLRCGGATAPAPPPARPAAAPPAVAAVGAQPAGAVNQAGPLRRRSTANKPGFPVYDFDSVDVSKSRRGSSKRPSDSGGAR</sequence>
<keyword evidence="4" id="KW-1003">Cell membrane</keyword>
<dbReference type="AlphaFoldDB" id="A0A835Z2F6"/>
<feature type="region of interest" description="Disordered" evidence="13">
    <location>
        <begin position="488"/>
        <end position="565"/>
    </location>
</feature>
<reference evidence="15" key="1">
    <citation type="submission" date="2021-02" db="EMBL/GenBank/DDBJ databases">
        <title>First Annotated Genome of the Yellow-green Alga Tribonema minus.</title>
        <authorList>
            <person name="Mahan K.M."/>
        </authorList>
    </citation>
    <scope>NUCLEOTIDE SEQUENCE</scope>
    <source>
        <strain evidence="15">UTEX B ZZ1240</strain>
    </source>
</reference>
<feature type="transmembrane region" description="Helical" evidence="14">
    <location>
        <begin position="285"/>
        <end position="310"/>
    </location>
</feature>
<accession>A0A835Z2F6</accession>
<evidence type="ECO:0008006" key="17">
    <source>
        <dbReference type="Google" id="ProtNLM"/>
    </source>
</evidence>
<evidence type="ECO:0000256" key="5">
    <source>
        <dbReference type="ARBA" id="ARBA00022692"/>
    </source>
</evidence>
<dbReference type="PANTHER" id="PTHR12424:SF8">
    <property type="entry name" value="PROTEIN TWEETY"/>
    <property type="match status" value="1"/>
</dbReference>
<keyword evidence="5 14" id="KW-0812">Transmembrane</keyword>
<dbReference type="PANTHER" id="PTHR12424">
    <property type="entry name" value="TWEETY-RELATED"/>
    <property type="match status" value="1"/>
</dbReference>
<feature type="transmembrane region" description="Helical" evidence="14">
    <location>
        <begin position="121"/>
        <end position="142"/>
    </location>
</feature>
<feature type="transmembrane region" description="Helical" evidence="14">
    <location>
        <begin position="56"/>
        <end position="78"/>
    </location>
</feature>
<evidence type="ECO:0000256" key="12">
    <source>
        <dbReference type="ARBA" id="ARBA00023303"/>
    </source>
</evidence>
<evidence type="ECO:0000256" key="10">
    <source>
        <dbReference type="ARBA" id="ARBA00023180"/>
    </source>
</evidence>
<keyword evidence="3" id="KW-0813">Transport</keyword>
<evidence type="ECO:0000256" key="14">
    <source>
        <dbReference type="SAM" id="Phobius"/>
    </source>
</evidence>
<feature type="compositionally biased region" description="Pro residues" evidence="13">
    <location>
        <begin position="495"/>
        <end position="505"/>
    </location>
</feature>
<name>A0A835Z2F6_9STRA</name>
<feature type="compositionally biased region" description="Low complexity" evidence="13">
    <location>
        <begin position="506"/>
        <end position="525"/>
    </location>
</feature>
<proteinExistence type="inferred from homology"/>
<gene>
    <name evidence="15" type="ORF">JKP88DRAFT_272593</name>
</gene>